<feature type="transmembrane region" description="Helical" evidence="13">
    <location>
        <begin position="47"/>
        <end position="68"/>
    </location>
</feature>
<dbReference type="GO" id="GO:0009002">
    <property type="term" value="F:serine-type D-Ala-D-Ala carboxypeptidase activity"/>
    <property type="evidence" value="ECO:0007669"/>
    <property type="project" value="InterPro"/>
</dbReference>
<evidence type="ECO:0000256" key="7">
    <source>
        <dbReference type="ARBA" id="ARBA00022801"/>
    </source>
</evidence>
<evidence type="ECO:0000313" key="16">
    <source>
        <dbReference type="EMBL" id="OGC57849.1"/>
    </source>
</evidence>
<dbReference type="AlphaFoldDB" id="A0A1F4VL22"/>
<keyword evidence="9" id="KW-0573">Peptidoglycan synthesis</keyword>
<gene>
    <name evidence="16" type="ORF">A3H26_00100</name>
</gene>
<keyword evidence="12" id="KW-0961">Cell wall biogenesis/degradation</keyword>
<dbReference type="STRING" id="1802630.A3H26_00100"/>
<feature type="domain" description="Penicillin-binding protein transpeptidase" evidence="14">
    <location>
        <begin position="286"/>
        <end position="616"/>
    </location>
</feature>
<name>A0A1F4VL22_UNCKA</name>
<dbReference type="InterPro" id="IPR001460">
    <property type="entry name" value="PCN-bd_Tpept"/>
</dbReference>
<dbReference type="PANTHER" id="PTHR30627">
    <property type="entry name" value="PEPTIDOGLYCAN D,D-TRANSPEPTIDASE"/>
    <property type="match status" value="1"/>
</dbReference>
<dbReference type="InterPro" id="IPR036138">
    <property type="entry name" value="PBP_dimer_sf"/>
</dbReference>
<dbReference type="Pfam" id="PF03717">
    <property type="entry name" value="PBP_dimer"/>
    <property type="match status" value="1"/>
</dbReference>
<dbReference type="Pfam" id="PF00905">
    <property type="entry name" value="Transpeptidase"/>
    <property type="match status" value="1"/>
</dbReference>
<dbReference type="SUPFAM" id="SSF56519">
    <property type="entry name" value="Penicillin binding protein dimerisation domain"/>
    <property type="match status" value="1"/>
</dbReference>
<evidence type="ECO:0000256" key="9">
    <source>
        <dbReference type="ARBA" id="ARBA00022984"/>
    </source>
</evidence>
<dbReference type="GO" id="GO:0008360">
    <property type="term" value="P:regulation of cell shape"/>
    <property type="evidence" value="ECO:0007669"/>
    <property type="project" value="UniProtKB-KW"/>
</dbReference>
<organism evidence="16 17">
    <name type="scientific">candidate division WWE3 bacterium RIFCSPLOWO2_12_FULL_36_10</name>
    <dbReference type="NCBI Taxonomy" id="1802630"/>
    <lineage>
        <taxon>Bacteria</taxon>
        <taxon>Katanobacteria</taxon>
    </lineage>
</organism>
<dbReference type="Gene3D" id="3.90.1310.10">
    <property type="entry name" value="Penicillin-binding protein 2a (Domain 2)"/>
    <property type="match status" value="1"/>
</dbReference>
<feature type="domain" description="Penicillin-binding protein dimerisation" evidence="15">
    <location>
        <begin position="90"/>
        <end position="243"/>
    </location>
</feature>
<keyword evidence="6 13" id="KW-0812">Transmembrane</keyword>
<keyword evidence="7" id="KW-0378">Hydrolase</keyword>
<evidence type="ECO:0000256" key="1">
    <source>
        <dbReference type="ARBA" id="ARBA00004167"/>
    </source>
</evidence>
<dbReference type="GO" id="GO:0071972">
    <property type="term" value="F:peptidoglycan L,D-transpeptidase activity"/>
    <property type="evidence" value="ECO:0007669"/>
    <property type="project" value="TreeGrafter"/>
</dbReference>
<dbReference type="InterPro" id="IPR017790">
    <property type="entry name" value="Penicillin-binding_protein_2"/>
</dbReference>
<evidence type="ECO:0000256" key="10">
    <source>
        <dbReference type="ARBA" id="ARBA00022989"/>
    </source>
</evidence>
<evidence type="ECO:0000256" key="13">
    <source>
        <dbReference type="SAM" id="Phobius"/>
    </source>
</evidence>
<dbReference type="GO" id="GO:0006508">
    <property type="term" value="P:proteolysis"/>
    <property type="evidence" value="ECO:0007669"/>
    <property type="project" value="UniProtKB-KW"/>
</dbReference>
<dbReference type="Proteomes" id="UP000177763">
    <property type="component" value="Unassembled WGS sequence"/>
</dbReference>
<protein>
    <submittedName>
        <fullName evidence="16">Penicillin-binding protein 2</fullName>
    </submittedName>
</protein>
<evidence type="ECO:0000256" key="2">
    <source>
        <dbReference type="ARBA" id="ARBA00004236"/>
    </source>
</evidence>
<proteinExistence type="predicted"/>
<evidence type="ECO:0000256" key="11">
    <source>
        <dbReference type="ARBA" id="ARBA00023136"/>
    </source>
</evidence>
<dbReference type="InterPro" id="IPR050515">
    <property type="entry name" value="Beta-lactam/transpept"/>
</dbReference>
<comment type="caution">
    <text evidence="16">The sequence shown here is derived from an EMBL/GenBank/DDBJ whole genome shotgun (WGS) entry which is preliminary data.</text>
</comment>
<evidence type="ECO:0000256" key="4">
    <source>
        <dbReference type="ARBA" id="ARBA00022519"/>
    </source>
</evidence>
<keyword evidence="11 13" id="KW-0472">Membrane</keyword>
<keyword evidence="3" id="KW-1003">Cell membrane</keyword>
<dbReference type="Gene3D" id="3.40.710.10">
    <property type="entry name" value="DD-peptidase/beta-lactamase superfamily"/>
    <property type="match status" value="1"/>
</dbReference>
<sequence>MLNQILSKKKKKRKNVGDVFFMVGTDTPISSKNNEFVLDEDKKKWRIVIFSILIMFTAFILLSKSFVLQIVKGRENFKLAQGNSVKLLSIQAERGVIYDRNNAILVRNKPTFSLELNVELCRNSSLITACTEVIDKASSFIKIDRDTVLYEINSGISNIVLATNLTKSEILPLEANISNFPSLSILITPLRDYVYGPVLAHLVGYVSSGHEIIGKMGIEKSYDKYISGIKGSKVFQTDSTGRSLFVLHQTSPASGQSIKLFLDLELQKKSYELLKKIVDSGKAKGGSIVAQDPSTGGILTLVSYPSFDPNTLSEGISIKEFEKLRNDTRFPFFNRAISATYPPGSVFKLVMASGALTESVVSEYTTINDIGYIQVGLPAQAGKSTFRNWKQGGHGIVDMKKALQVSNDTYFYTVGGGYGDIRGLGIQKIAEWAKKFGYGKSTGIDIEGEVAGFVPDAKERKWYLGDTYITSIGQGDVLSTALQVNNITTYFANGGYIFKPRIVDQIGEMPKYNPQVVAKNLISEKDYELIRSGLNSAVEIGGTAYPLFDFSQKHPGIKLAGKTGTAETSNKDKTHAWFTVFGSYDAENKASIALTVFLEDGGSGADNAAPIARQLLDLWFK</sequence>
<evidence type="ECO:0000259" key="14">
    <source>
        <dbReference type="Pfam" id="PF00905"/>
    </source>
</evidence>
<keyword evidence="10 13" id="KW-1133">Transmembrane helix</keyword>
<evidence type="ECO:0000256" key="5">
    <source>
        <dbReference type="ARBA" id="ARBA00022670"/>
    </source>
</evidence>
<dbReference type="GO" id="GO:0071555">
    <property type="term" value="P:cell wall organization"/>
    <property type="evidence" value="ECO:0007669"/>
    <property type="project" value="UniProtKB-KW"/>
</dbReference>
<dbReference type="InterPro" id="IPR012338">
    <property type="entry name" value="Beta-lactam/transpept-like"/>
</dbReference>
<evidence type="ECO:0000256" key="6">
    <source>
        <dbReference type="ARBA" id="ARBA00022692"/>
    </source>
</evidence>
<accession>A0A1F4VL22</accession>
<dbReference type="InterPro" id="IPR005311">
    <property type="entry name" value="PBP_dimer"/>
</dbReference>
<reference evidence="16 17" key="1">
    <citation type="journal article" date="2016" name="Nat. Commun.">
        <title>Thousands of microbial genomes shed light on interconnected biogeochemical processes in an aquifer system.</title>
        <authorList>
            <person name="Anantharaman K."/>
            <person name="Brown C.T."/>
            <person name="Hug L.A."/>
            <person name="Sharon I."/>
            <person name="Castelle C.J."/>
            <person name="Probst A.J."/>
            <person name="Thomas B.C."/>
            <person name="Singh A."/>
            <person name="Wilkins M.J."/>
            <person name="Karaoz U."/>
            <person name="Brodie E.L."/>
            <person name="Williams K.H."/>
            <person name="Hubbard S.S."/>
            <person name="Banfield J.F."/>
        </authorList>
    </citation>
    <scope>NUCLEOTIDE SEQUENCE [LARGE SCALE GENOMIC DNA]</scope>
</reference>
<keyword evidence="4" id="KW-0997">Cell inner membrane</keyword>
<evidence type="ECO:0000256" key="3">
    <source>
        <dbReference type="ARBA" id="ARBA00022475"/>
    </source>
</evidence>
<evidence type="ECO:0000313" key="17">
    <source>
        <dbReference type="Proteomes" id="UP000177763"/>
    </source>
</evidence>
<dbReference type="SUPFAM" id="SSF56601">
    <property type="entry name" value="beta-lactamase/transpeptidase-like"/>
    <property type="match status" value="1"/>
</dbReference>
<evidence type="ECO:0000256" key="12">
    <source>
        <dbReference type="ARBA" id="ARBA00023316"/>
    </source>
</evidence>
<dbReference type="EMBL" id="MEVN01000004">
    <property type="protein sequence ID" value="OGC57849.1"/>
    <property type="molecule type" value="Genomic_DNA"/>
</dbReference>
<dbReference type="GO" id="GO:0009252">
    <property type="term" value="P:peptidoglycan biosynthetic process"/>
    <property type="evidence" value="ECO:0007669"/>
    <property type="project" value="UniProtKB-KW"/>
</dbReference>
<keyword evidence="8" id="KW-0133">Cell shape</keyword>
<dbReference type="GO" id="GO:0008658">
    <property type="term" value="F:penicillin binding"/>
    <property type="evidence" value="ECO:0007669"/>
    <property type="project" value="InterPro"/>
</dbReference>
<dbReference type="PANTHER" id="PTHR30627:SF2">
    <property type="entry name" value="PEPTIDOGLYCAN D,D-TRANSPEPTIDASE MRDA"/>
    <property type="match status" value="1"/>
</dbReference>
<dbReference type="GO" id="GO:0005886">
    <property type="term" value="C:plasma membrane"/>
    <property type="evidence" value="ECO:0007669"/>
    <property type="project" value="UniProtKB-SubCell"/>
</dbReference>
<keyword evidence="5" id="KW-0645">Protease</keyword>
<evidence type="ECO:0000256" key="8">
    <source>
        <dbReference type="ARBA" id="ARBA00022960"/>
    </source>
</evidence>
<comment type="subcellular location">
    <subcellularLocation>
        <location evidence="2">Cell membrane</location>
    </subcellularLocation>
    <subcellularLocation>
        <location evidence="1">Membrane</location>
        <topology evidence="1">Single-pass membrane protein</topology>
    </subcellularLocation>
</comment>
<dbReference type="NCBIfam" id="TIGR03423">
    <property type="entry name" value="pbp2_mrdA"/>
    <property type="match status" value="1"/>
</dbReference>
<evidence type="ECO:0000259" key="15">
    <source>
        <dbReference type="Pfam" id="PF03717"/>
    </source>
</evidence>